<proteinExistence type="predicted"/>
<evidence type="ECO:0000256" key="6">
    <source>
        <dbReference type="SAM" id="Phobius"/>
    </source>
</evidence>
<evidence type="ECO:0000313" key="7">
    <source>
        <dbReference type="EMBL" id="RDL22180.1"/>
    </source>
</evidence>
<dbReference type="InterPro" id="IPR004757">
    <property type="entry name" value="EtNH_permease"/>
</dbReference>
<dbReference type="NCBIfam" id="TIGR00908">
    <property type="entry name" value="2A0305"/>
    <property type="match status" value="1"/>
</dbReference>
<dbReference type="Gene3D" id="1.20.1740.10">
    <property type="entry name" value="Amino acid/polyamine transporter I"/>
    <property type="match status" value="1"/>
</dbReference>
<feature type="transmembrane region" description="Helical" evidence="6">
    <location>
        <begin position="480"/>
        <end position="499"/>
    </location>
</feature>
<keyword evidence="4 6" id="KW-1133">Transmembrane helix</keyword>
<accession>A0A370SR59</accession>
<dbReference type="EMBL" id="QRAV01000004">
    <property type="protein sequence ID" value="RDL22180.1"/>
    <property type="molecule type" value="Genomic_DNA"/>
</dbReference>
<evidence type="ECO:0000256" key="3">
    <source>
        <dbReference type="ARBA" id="ARBA00022692"/>
    </source>
</evidence>
<evidence type="ECO:0000313" key="8">
    <source>
        <dbReference type="Proteomes" id="UP000255365"/>
    </source>
</evidence>
<comment type="subcellular location">
    <subcellularLocation>
        <location evidence="1">Cell membrane</location>
        <topology evidence="1">Multi-pass membrane protein</topology>
    </subcellularLocation>
</comment>
<sequence length="547" mass="58100">MFLARPFDRFREQTRSHRELRAPQCSTRHTSSLGASLLAKAMCDSTHGPWLCNWANKTIKMVNPMPIESPAGAPATGSSVDFEKVGSDYFQQRELKKGAAGWVLLVGLGVAYVISGDYAGWNFGLAQGGWGGMFLATLLMATMYLCMCFSLAELSSMIPTAGGGYGFARSAFGPWGGFLTGTAILIEYAIAPAAIAVFIGAYCESLFGIGGWMIYLAFYIIFIAIHIFGVGEALKLMFVITAVAALALGVFLVAMVPHFDVANLLDIPVTSAAGASPFLPFGYVGVWAAIPYAIWFFLAVEGVPLAAEETKNPKRDLPRGLIGAMLVLLAFALLILIVGPGGAGANSLLTSGNPLVEALSKAYGGSTWMGGFVNLVGLAGLIASFFSIIYAYSRQIFALSRAGYLPRKLSQTNKSKAPVLALIIPGIIGFGLSLTGQGDLLILVAVFGATISYVLMMAAHITLRIRRPKMDRPYRTPGGIFTSGVALVLACIAVIAGFLVDPRVVIGAAIIYGVLIAYFAFYSRHHLVAGTPEEEFAAIQNAEKALH</sequence>
<comment type="caution">
    <text evidence="7">The sequence shown here is derived from an EMBL/GenBank/DDBJ whole genome shotgun (WGS) entry which is preliminary data.</text>
</comment>
<dbReference type="PANTHER" id="PTHR42770:SF7">
    <property type="entry name" value="MEMBRANE PROTEIN"/>
    <property type="match status" value="1"/>
</dbReference>
<gene>
    <name evidence="7" type="ORF">DEU51_104132</name>
</gene>
<feature type="transmembrane region" description="Helical" evidence="6">
    <location>
        <begin position="99"/>
        <end position="121"/>
    </location>
</feature>
<dbReference type="PIRSF" id="PIRSF006060">
    <property type="entry name" value="AA_transporter"/>
    <property type="match status" value="1"/>
</dbReference>
<dbReference type="GO" id="GO:0005886">
    <property type="term" value="C:plasma membrane"/>
    <property type="evidence" value="ECO:0007669"/>
    <property type="project" value="UniProtKB-SubCell"/>
</dbReference>
<dbReference type="Pfam" id="PF13520">
    <property type="entry name" value="AA_permease_2"/>
    <property type="match status" value="1"/>
</dbReference>
<feature type="transmembrane region" description="Helical" evidence="6">
    <location>
        <begin position="236"/>
        <end position="258"/>
    </location>
</feature>
<evidence type="ECO:0000256" key="4">
    <source>
        <dbReference type="ARBA" id="ARBA00022989"/>
    </source>
</evidence>
<feature type="transmembrane region" description="Helical" evidence="6">
    <location>
        <begin position="417"/>
        <end position="434"/>
    </location>
</feature>
<keyword evidence="2" id="KW-1003">Cell membrane</keyword>
<dbReference type="GO" id="GO:0022857">
    <property type="term" value="F:transmembrane transporter activity"/>
    <property type="evidence" value="ECO:0007669"/>
    <property type="project" value="InterPro"/>
</dbReference>
<evidence type="ECO:0000256" key="5">
    <source>
        <dbReference type="ARBA" id="ARBA00023136"/>
    </source>
</evidence>
<feature type="transmembrane region" description="Helical" evidence="6">
    <location>
        <begin position="321"/>
        <end position="348"/>
    </location>
</feature>
<dbReference type="Proteomes" id="UP000255365">
    <property type="component" value="Unassembled WGS sequence"/>
</dbReference>
<keyword evidence="3 6" id="KW-0812">Transmembrane</keyword>
<feature type="transmembrane region" description="Helical" evidence="6">
    <location>
        <begin position="133"/>
        <end position="154"/>
    </location>
</feature>
<feature type="transmembrane region" description="Helical" evidence="6">
    <location>
        <begin position="278"/>
        <end position="300"/>
    </location>
</feature>
<name>A0A370SR59_PSEJE</name>
<protein>
    <submittedName>
        <fullName evidence="7">Ethanolamine:proton symporter (EAT family)</fullName>
    </submittedName>
</protein>
<feature type="transmembrane region" description="Helical" evidence="6">
    <location>
        <begin position="440"/>
        <end position="459"/>
    </location>
</feature>
<dbReference type="InterPro" id="IPR050367">
    <property type="entry name" value="APC_superfamily"/>
</dbReference>
<feature type="transmembrane region" description="Helical" evidence="6">
    <location>
        <begin position="206"/>
        <end position="229"/>
    </location>
</feature>
<feature type="transmembrane region" description="Helical" evidence="6">
    <location>
        <begin position="368"/>
        <end position="392"/>
    </location>
</feature>
<evidence type="ECO:0000256" key="1">
    <source>
        <dbReference type="ARBA" id="ARBA00004651"/>
    </source>
</evidence>
<keyword evidence="5 6" id="KW-0472">Membrane</keyword>
<reference evidence="7 8" key="1">
    <citation type="submission" date="2018-07" db="EMBL/GenBank/DDBJ databases">
        <title>Genome sequencing of rice bacterial endophytes.</title>
        <authorList>
            <person name="Venturi V."/>
        </authorList>
    </citation>
    <scope>NUCLEOTIDE SEQUENCE [LARGE SCALE GENOMIC DNA]</scope>
    <source>
        <strain evidence="7 8">E2333</strain>
    </source>
</reference>
<dbReference type="AlphaFoldDB" id="A0A370SR59"/>
<organism evidence="7 8">
    <name type="scientific">Pseudomonas jessenii</name>
    <dbReference type="NCBI Taxonomy" id="77298"/>
    <lineage>
        <taxon>Bacteria</taxon>
        <taxon>Pseudomonadati</taxon>
        <taxon>Pseudomonadota</taxon>
        <taxon>Gammaproteobacteria</taxon>
        <taxon>Pseudomonadales</taxon>
        <taxon>Pseudomonadaceae</taxon>
        <taxon>Pseudomonas</taxon>
    </lineage>
</organism>
<feature type="transmembrane region" description="Helical" evidence="6">
    <location>
        <begin position="505"/>
        <end position="522"/>
    </location>
</feature>
<dbReference type="InterPro" id="IPR002293">
    <property type="entry name" value="AA/rel_permease1"/>
</dbReference>
<dbReference type="PANTHER" id="PTHR42770">
    <property type="entry name" value="AMINO ACID TRANSPORTER-RELATED"/>
    <property type="match status" value="1"/>
</dbReference>
<evidence type="ECO:0000256" key="2">
    <source>
        <dbReference type="ARBA" id="ARBA00022475"/>
    </source>
</evidence>
<feature type="transmembrane region" description="Helical" evidence="6">
    <location>
        <begin position="175"/>
        <end position="200"/>
    </location>
</feature>